<evidence type="ECO:0000313" key="2">
    <source>
        <dbReference type="EMBL" id="CAB3246099.1"/>
    </source>
</evidence>
<sequence>MVQSCKNKISVSDEETIVKICASTFTSEQIEKSNKLLLESLPAELRKSNRKGKGKENRILTDIISILKGTDIELLPVFVARELEKLPPLTVDHLDVSKLLKDLALVQAEVRLIKESYVTRSQIEDFKNECNRNITSSSSSVPGAGINLNSLIYLKSKHDTAVGDKCGNQFLDHEAINTSHKKFTNLNYGEGRNMPIPWPTQKDRCESAESSRARPSSADGRCVDGGEEGGSATSPPPPTASGAADQLLNNNETGSYASIAQRKKVANNGWTEVRRRKIPNYRLLGKKDKNILKRKEVDCLADWNSSKRSDDSVMLVNYFYTASQTLLSLVRFCAI</sequence>
<dbReference type="EMBL" id="CADEBD010000327">
    <property type="protein sequence ID" value="CAB3246099.1"/>
    <property type="molecule type" value="Genomic_DNA"/>
</dbReference>
<protein>
    <submittedName>
        <fullName evidence="2">Uncharacterized protein</fullName>
    </submittedName>
</protein>
<accession>A0A8S1AL38</accession>
<dbReference type="Proteomes" id="UP000494256">
    <property type="component" value="Unassembled WGS sequence"/>
</dbReference>
<gene>
    <name evidence="2" type="ORF">APLA_LOCUS11372</name>
</gene>
<evidence type="ECO:0000313" key="3">
    <source>
        <dbReference type="Proteomes" id="UP000494256"/>
    </source>
</evidence>
<dbReference type="AlphaFoldDB" id="A0A8S1AL38"/>
<reference evidence="2 3" key="1">
    <citation type="submission" date="2020-04" db="EMBL/GenBank/DDBJ databases">
        <authorList>
            <person name="Wallbank WR R."/>
            <person name="Pardo Diaz C."/>
            <person name="Kozak K."/>
            <person name="Martin S."/>
            <person name="Jiggins C."/>
            <person name="Moest M."/>
            <person name="Warren A I."/>
            <person name="Byers J.R.P. K."/>
            <person name="Montejo-Kovacevich G."/>
            <person name="Yen C E."/>
        </authorList>
    </citation>
    <scope>NUCLEOTIDE SEQUENCE [LARGE SCALE GENOMIC DNA]</scope>
</reference>
<name>A0A8S1AL38_ARCPL</name>
<comment type="caution">
    <text evidence="2">The sequence shown here is derived from an EMBL/GenBank/DDBJ whole genome shotgun (WGS) entry which is preliminary data.</text>
</comment>
<organism evidence="2 3">
    <name type="scientific">Arctia plantaginis</name>
    <name type="common">Wood tiger moth</name>
    <name type="synonym">Phalaena plantaginis</name>
    <dbReference type="NCBI Taxonomy" id="874455"/>
    <lineage>
        <taxon>Eukaryota</taxon>
        <taxon>Metazoa</taxon>
        <taxon>Ecdysozoa</taxon>
        <taxon>Arthropoda</taxon>
        <taxon>Hexapoda</taxon>
        <taxon>Insecta</taxon>
        <taxon>Pterygota</taxon>
        <taxon>Neoptera</taxon>
        <taxon>Endopterygota</taxon>
        <taxon>Lepidoptera</taxon>
        <taxon>Glossata</taxon>
        <taxon>Ditrysia</taxon>
        <taxon>Noctuoidea</taxon>
        <taxon>Erebidae</taxon>
        <taxon>Arctiinae</taxon>
        <taxon>Arctia</taxon>
    </lineage>
</organism>
<evidence type="ECO:0000256" key="1">
    <source>
        <dbReference type="SAM" id="MobiDB-lite"/>
    </source>
</evidence>
<dbReference type="OrthoDB" id="60973at2759"/>
<feature type="compositionally biased region" description="Basic and acidic residues" evidence="1">
    <location>
        <begin position="201"/>
        <end position="212"/>
    </location>
</feature>
<feature type="region of interest" description="Disordered" evidence="1">
    <location>
        <begin position="185"/>
        <end position="245"/>
    </location>
</feature>
<proteinExistence type="predicted"/>